<dbReference type="Pfam" id="PF16845">
    <property type="entry name" value="SQAPI"/>
    <property type="match status" value="1"/>
</dbReference>
<dbReference type="VEuPathDB" id="TrichDB:TVAG_034880"/>
<dbReference type="InterPro" id="IPR046350">
    <property type="entry name" value="Cystatin_sf"/>
</dbReference>
<feature type="chain" id="PRO_5002643127" evidence="1">
    <location>
        <begin position="20"/>
        <end position="104"/>
    </location>
</feature>
<evidence type="ECO:0000259" key="2">
    <source>
        <dbReference type="Pfam" id="PF16845"/>
    </source>
</evidence>
<gene>
    <name evidence="3" type="ORF">TVAG_034880</name>
</gene>
<dbReference type="GO" id="GO:0004869">
    <property type="term" value="F:cysteine-type endopeptidase inhibitor activity"/>
    <property type="evidence" value="ECO:0007669"/>
    <property type="project" value="InterPro"/>
</dbReference>
<evidence type="ECO:0000256" key="1">
    <source>
        <dbReference type="SAM" id="SignalP"/>
    </source>
</evidence>
<dbReference type="SMR" id="A2DAG2"/>
<dbReference type="InterPro" id="IPR000010">
    <property type="entry name" value="Cystatin_dom"/>
</dbReference>
<dbReference type="VEuPathDB" id="TrichDB:TVAGG3_0810830"/>
<reference evidence="3" key="2">
    <citation type="journal article" date="2007" name="Science">
        <title>Draft genome sequence of the sexually transmitted pathogen Trichomonas vaginalis.</title>
        <authorList>
            <person name="Carlton J.M."/>
            <person name="Hirt R.P."/>
            <person name="Silva J.C."/>
            <person name="Delcher A.L."/>
            <person name="Schatz M."/>
            <person name="Zhao Q."/>
            <person name="Wortman J.R."/>
            <person name="Bidwell S.L."/>
            <person name="Alsmark U.C.M."/>
            <person name="Besteiro S."/>
            <person name="Sicheritz-Ponten T."/>
            <person name="Noel C.J."/>
            <person name="Dacks J.B."/>
            <person name="Foster P.G."/>
            <person name="Simillion C."/>
            <person name="Van de Peer Y."/>
            <person name="Miranda-Saavedra D."/>
            <person name="Barton G.J."/>
            <person name="Westrop G.D."/>
            <person name="Mueller S."/>
            <person name="Dessi D."/>
            <person name="Fiori P.L."/>
            <person name="Ren Q."/>
            <person name="Paulsen I."/>
            <person name="Zhang H."/>
            <person name="Bastida-Corcuera F.D."/>
            <person name="Simoes-Barbosa A."/>
            <person name="Brown M.T."/>
            <person name="Hayes R.D."/>
            <person name="Mukherjee M."/>
            <person name="Okumura C.Y."/>
            <person name="Schneider R."/>
            <person name="Smith A.J."/>
            <person name="Vanacova S."/>
            <person name="Villalvazo M."/>
            <person name="Haas B.J."/>
            <person name="Pertea M."/>
            <person name="Feldblyum T.V."/>
            <person name="Utterback T.R."/>
            <person name="Shu C.L."/>
            <person name="Osoegawa K."/>
            <person name="de Jong P.J."/>
            <person name="Hrdy I."/>
            <person name="Horvathova L."/>
            <person name="Zubacova Z."/>
            <person name="Dolezal P."/>
            <person name="Malik S.B."/>
            <person name="Logsdon J.M. Jr."/>
            <person name="Henze K."/>
            <person name="Gupta A."/>
            <person name="Wang C.C."/>
            <person name="Dunne R.L."/>
            <person name="Upcroft J.A."/>
            <person name="Upcroft P."/>
            <person name="White O."/>
            <person name="Salzberg S.L."/>
            <person name="Tang P."/>
            <person name="Chiu C.-H."/>
            <person name="Lee Y.-S."/>
            <person name="Embley T.M."/>
            <person name="Coombs G.H."/>
            <person name="Mottram J.C."/>
            <person name="Tachezy J."/>
            <person name="Fraser-Liggett C.M."/>
            <person name="Johnson P.J."/>
        </authorList>
    </citation>
    <scope>NUCLEOTIDE SEQUENCE [LARGE SCALE GENOMIC DNA]</scope>
    <source>
        <strain evidence="3">G3</strain>
    </source>
</reference>
<dbReference type="EMBL" id="DS113183">
    <property type="protein sequence ID" value="EAY22465.1"/>
    <property type="molecule type" value="Genomic_DNA"/>
</dbReference>
<dbReference type="InterPro" id="IPR027214">
    <property type="entry name" value="Cystatin"/>
</dbReference>
<dbReference type="PANTHER" id="PTHR11413:SF103">
    <property type="entry name" value="CYSTEINE PROTEINASE INHIBITOR 12"/>
    <property type="match status" value="1"/>
</dbReference>
<dbReference type="Gene3D" id="3.10.450.10">
    <property type="match status" value="1"/>
</dbReference>
<keyword evidence="4" id="KW-1185">Reference proteome</keyword>
<organism evidence="3 4">
    <name type="scientific">Trichomonas vaginalis (strain ATCC PRA-98 / G3)</name>
    <dbReference type="NCBI Taxonomy" id="412133"/>
    <lineage>
        <taxon>Eukaryota</taxon>
        <taxon>Metamonada</taxon>
        <taxon>Parabasalia</taxon>
        <taxon>Trichomonadida</taxon>
        <taxon>Trichomonadidae</taxon>
        <taxon>Trichomonas</taxon>
    </lineage>
</organism>
<dbReference type="RefSeq" id="XP_001583451.1">
    <property type="nucleotide sequence ID" value="XM_001583401.1"/>
</dbReference>
<evidence type="ECO:0000313" key="3">
    <source>
        <dbReference type="EMBL" id="EAY22465.1"/>
    </source>
</evidence>
<feature type="domain" description="Cystatin" evidence="2">
    <location>
        <begin position="26"/>
        <end position="101"/>
    </location>
</feature>
<proteinExistence type="predicted"/>
<evidence type="ECO:0000313" key="4">
    <source>
        <dbReference type="Proteomes" id="UP000001542"/>
    </source>
</evidence>
<reference evidence="3" key="1">
    <citation type="submission" date="2006-10" db="EMBL/GenBank/DDBJ databases">
        <authorList>
            <person name="Amadeo P."/>
            <person name="Zhao Q."/>
            <person name="Wortman J."/>
            <person name="Fraser-Liggett C."/>
            <person name="Carlton J."/>
        </authorList>
    </citation>
    <scope>NUCLEOTIDE SEQUENCE</scope>
    <source>
        <strain evidence="3">G3</strain>
    </source>
</reference>
<dbReference type="SUPFAM" id="SSF54403">
    <property type="entry name" value="Cystatin/monellin"/>
    <property type="match status" value="1"/>
</dbReference>
<keyword evidence="1" id="KW-0732">Signal</keyword>
<accession>A2DAG2</accession>
<name>A2DAG2_TRIV3</name>
<sequence>MIPLLMLFIPFLMVDETAAGGAAPFKDLNDKDLISLMRRVVIEQNKKNNTKIKFVKVLEMTSQIVSGTIWEGKIKTSGGIYQVRVWEKLLNNEFEIEEFKKIKA</sequence>
<feature type="signal peptide" evidence="1">
    <location>
        <begin position="1"/>
        <end position="19"/>
    </location>
</feature>
<dbReference type="PANTHER" id="PTHR11413">
    <property type="entry name" value="CYSTATIN FAMILY MEMBER"/>
    <property type="match status" value="1"/>
</dbReference>
<dbReference type="AlphaFoldDB" id="A2DAG2"/>
<dbReference type="Proteomes" id="UP000001542">
    <property type="component" value="Unassembled WGS sequence"/>
</dbReference>
<dbReference type="InParanoid" id="A2DAG2"/>
<dbReference type="KEGG" id="tva:5468017"/>
<dbReference type="CDD" id="cd00042">
    <property type="entry name" value="CY"/>
    <property type="match status" value="1"/>
</dbReference>
<protein>
    <submittedName>
        <fullName evidence="3">Clan IH, family I25, phytocystatin-like peptidase inhibitor</fullName>
    </submittedName>
</protein>
<dbReference type="OrthoDB" id="2016588at2759"/>